<dbReference type="InterPro" id="IPR002347">
    <property type="entry name" value="SDR_fam"/>
</dbReference>
<accession>A0AAJ5UB50</accession>
<reference evidence="1 2" key="1">
    <citation type="journal article" date="2022" name="J Glob Antimicrob Resist">
        <title>First complete genome of a multidrug resistant strain of the novel human pathogen Kalamiella piersonii (GABEKP28) identified in human saliva.</title>
        <authorList>
            <person name="McDonagh F."/>
            <person name="Singh N.K."/>
            <person name="Venkateswaran K."/>
            <person name="Lonappan A.M."/>
            <person name="Hallahan B."/>
            <person name="Tuohy A."/>
            <person name="Burke L."/>
            <person name="Kovarova A."/>
            <person name="Miliotis G."/>
        </authorList>
    </citation>
    <scope>NUCLEOTIDE SEQUENCE [LARGE SCALE GENOMIC DNA]</scope>
    <source>
        <strain evidence="1 2">GABEKP28</strain>
    </source>
</reference>
<dbReference type="Proteomes" id="UP001211544">
    <property type="component" value="Chromosome"/>
</dbReference>
<dbReference type="KEGG" id="kpie:N5580_08430"/>
<dbReference type="RefSeq" id="WP_269950329.1">
    <property type="nucleotide sequence ID" value="NZ_CP104758.1"/>
</dbReference>
<sequence>MAGAKHLAEEGAFVYIAGRRQNVLDEAIKQTGPNAHTIVADVSHKKEMVMVASVIQQEKGNLDIIFPHAGQDQR</sequence>
<name>A0AAJ5UB50_9GAMM</name>
<protein>
    <submittedName>
        <fullName evidence="1">SDR family NAD(P)-dependent oxidoreductase</fullName>
    </submittedName>
</protein>
<dbReference type="EMBL" id="CP104758">
    <property type="protein sequence ID" value="WBG92736.1"/>
    <property type="molecule type" value="Genomic_DNA"/>
</dbReference>
<dbReference type="AlphaFoldDB" id="A0AAJ5UB50"/>
<organism evidence="1 2">
    <name type="scientific">Pantoea piersonii</name>
    <dbReference type="NCBI Taxonomy" id="2364647"/>
    <lineage>
        <taxon>Bacteria</taxon>
        <taxon>Pseudomonadati</taxon>
        <taxon>Pseudomonadota</taxon>
        <taxon>Gammaproteobacteria</taxon>
        <taxon>Enterobacterales</taxon>
        <taxon>Erwiniaceae</taxon>
        <taxon>Pantoea</taxon>
    </lineage>
</organism>
<proteinExistence type="predicted"/>
<dbReference type="Gene3D" id="3.40.50.720">
    <property type="entry name" value="NAD(P)-binding Rossmann-like Domain"/>
    <property type="match status" value="1"/>
</dbReference>
<dbReference type="SUPFAM" id="SSF51735">
    <property type="entry name" value="NAD(P)-binding Rossmann-fold domains"/>
    <property type="match status" value="1"/>
</dbReference>
<dbReference type="InterPro" id="IPR036291">
    <property type="entry name" value="NAD(P)-bd_dom_sf"/>
</dbReference>
<evidence type="ECO:0000313" key="2">
    <source>
        <dbReference type="Proteomes" id="UP001211544"/>
    </source>
</evidence>
<gene>
    <name evidence="1" type="ORF">N5580_08430</name>
</gene>
<dbReference type="Pfam" id="PF00106">
    <property type="entry name" value="adh_short"/>
    <property type="match status" value="1"/>
</dbReference>
<keyword evidence="2" id="KW-1185">Reference proteome</keyword>
<evidence type="ECO:0000313" key="1">
    <source>
        <dbReference type="EMBL" id="WBG92736.1"/>
    </source>
</evidence>